<reference evidence="1 2" key="1">
    <citation type="journal article" date="2018" name="Sci. Rep.">
        <title>Genomic signatures of local adaptation to the degree of environmental predictability in rotifers.</title>
        <authorList>
            <person name="Franch-Gras L."/>
            <person name="Hahn C."/>
            <person name="Garcia-Roger E.M."/>
            <person name="Carmona M.J."/>
            <person name="Serra M."/>
            <person name="Gomez A."/>
        </authorList>
    </citation>
    <scope>NUCLEOTIDE SEQUENCE [LARGE SCALE GENOMIC DNA]</scope>
    <source>
        <strain evidence="1">HYR1</strain>
    </source>
</reference>
<keyword evidence="2" id="KW-1185">Reference proteome</keyword>
<evidence type="ECO:0000313" key="2">
    <source>
        <dbReference type="Proteomes" id="UP000276133"/>
    </source>
</evidence>
<accession>A0A3M7S8L3</accession>
<dbReference type="Proteomes" id="UP000276133">
    <property type="component" value="Unassembled WGS sequence"/>
</dbReference>
<organism evidence="1 2">
    <name type="scientific">Brachionus plicatilis</name>
    <name type="common">Marine rotifer</name>
    <name type="synonym">Brachionus muelleri</name>
    <dbReference type="NCBI Taxonomy" id="10195"/>
    <lineage>
        <taxon>Eukaryota</taxon>
        <taxon>Metazoa</taxon>
        <taxon>Spiralia</taxon>
        <taxon>Gnathifera</taxon>
        <taxon>Rotifera</taxon>
        <taxon>Eurotatoria</taxon>
        <taxon>Monogononta</taxon>
        <taxon>Pseudotrocha</taxon>
        <taxon>Ploima</taxon>
        <taxon>Brachionidae</taxon>
        <taxon>Brachionus</taxon>
    </lineage>
</organism>
<feature type="non-terminal residue" evidence="1">
    <location>
        <position position="1"/>
    </location>
</feature>
<comment type="caution">
    <text evidence="1">The sequence shown here is derived from an EMBL/GenBank/DDBJ whole genome shotgun (WGS) entry which is preliminary data.</text>
</comment>
<dbReference type="AlphaFoldDB" id="A0A3M7S8L3"/>
<evidence type="ECO:0000313" key="1">
    <source>
        <dbReference type="EMBL" id="RNA32126.1"/>
    </source>
</evidence>
<proteinExistence type="predicted"/>
<sequence>LLLSFLYLEKTTEHDFSTDIFIANLFSLAQINYRKIVILLNNQDVDSFFSYLKNQWMTEYTIGWYEGYAEELLMLQTNSNWTETQIIIDIL</sequence>
<dbReference type="OrthoDB" id="119028at2759"/>
<name>A0A3M7S8L3_BRAPC</name>
<gene>
    <name evidence="1" type="ORF">BpHYR1_029861</name>
</gene>
<protein>
    <submittedName>
        <fullName evidence="1">Uncharacterized protein</fullName>
    </submittedName>
</protein>
<dbReference type="EMBL" id="REGN01001842">
    <property type="protein sequence ID" value="RNA32126.1"/>
    <property type="molecule type" value="Genomic_DNA"/>
</dbReference>